<dbReference type="Proteomes" id="UP000633943">
    <property type="component" value="Unassembled WGS sequence"/>
</dbReference>
<comment type="caution">
    <text evidence="1">The sequence shown here is derived from an EMBL/GenBank/DDBJ whole genome shotgun (WGS) entry which is preliminary data.</text>
</comment>
<proteinExistence type="predicted"/>
<dbReference type="EMBL" id="WTVP01000054">
    <property type="protein sequence ID" value="NMG16973.1"/>
    <property type="molecule type" value="Genomic_DNA"/>
</dbReference>
<protein>
    <recommendedName>
        <fullName evidence="3">C-type lectin domain-containing protein</fullName>
    </recommendedName>
</protein>
<organism evidence="1 2">
    <name type="scientific">Aromatoleum bremense</name>
    <dbReference type="NCBI Taxonomy" id="76115"/>
    <lineage>
        <taxon>Bacteria</taxon>
        <taxon>Pseudomonadati</taxon>
        <taxon>Pseudomonadota</taxon>
        <taxon>Betaproteobacteria</taxon>
        <taxon>Rhodocyclales</taxon>
        <taxon>Rhodocyclaceae</taxon>
        <taxon>Aromatoleum</taxon>
    </lineage>
</organism>
<keyword evidence="2" id="KW-1185">Reference proteome</keyword>
<gene>
    <name evidence="1" type="ORF">GPA24_15810</name>
</gene>
<accession>A0ABX1NYP1</accession>
<reference evidence="1 2" key="1">
    <citation type="submission" date="2019-12" db="EMBL/GenBank/DDBJ databases">
        <title>Comparative genomics gives insights into the taxonomy of the Azoarcus-Aromatoleum group and reveals separate origins of nif in the plant-associated Azoarcus and non-plant-associated Aromatoleum sub-groups.</title>
        <authorList>
            <person name="Lafos M."/>
            <person name="Maluk M."/>
            <person name="Batista M."/>
            <person name="Junghare M."/>
            <person name="Carmona M."/>
            <person name="Faoro H."/>
            <person name="Cruz L.M."/>
            <person name="Battistoni F."/>
            <person name="De Souza E."/>
            <person name="Pedrosa F."/>
            <person name="Chen W.-M."/>
            <person name="Poole P.S."/>
            <person name="Dixon R.A."/>
            <person name="James E.K."/>
        </authorList>
    </citation>
    <scope>NUCLEOTIDE SEQUENCE [LARGE SCALE GENOMIC DNA]</scope>
    <source>
        <strain evidence="1 2">PbN1</strain>
    </source>
</reference>
<name>A0ABX1NYP1_9RHOO</name>
<evidence type="ECO:0000313" key="1">
    <source>
        <dbReference type="EMBL" id="NMG16973.1"/>
    </source>
</evidence>
<evidence type="ECO:0008006" key="3">
    <source>
        <dbReference type="Google" id="ProtNLM"/>
    </source>
</evidence>
<evidence type="ECO:0000313" key="2">
    <source>
        <dbReference type="Proteomes" id="UP000633943"/>
    </source>
</evidence>
<sequence>MQRALATGGMPQFLDALFGAGTWSFDPIENLWIVPDRNHPGPGREYYCIGITGDWFKARLSDEECA</sequence>